<dbReference type="PANTHER" id="PTHR12468">
    <property type="entry name" value="GPI MANNOSYLTRANSFERASE 2"/>
    <property type="match status" value="1"/>
</dbReference>
<evidence type="ECO:0000256" key="2">
    <source>
        <dbReference type="ARBA" id="ARBA00004687"/>
    </source>
</evidence>
<name>A0ABQ4BM27_9ACTN</name>
<organism evidence="12 13">
    <name type="scientific">Actinoplanes palleronii</name>
    <dbReference type="NCBI Taxonomy" id="113570"/>
    <lineage>
        <taxon>Bacteria</taxon>
        <taxon>Bacillati</taxon>
        <taxon>Actinomycetota</taxon>
        <taxon>Actinomycetes</taxon>
        <taxon>Micromonosporales</taxon>
        <taxon>Micromonosporaceae</taxon>
        <taxon>Actinoplanes</taxon>
    </lineage>
</organism>
<comment type="caution">
    <text evidence="12">The sequence shown here is derived from an EMBL/GenBank/DDBJ whole genome shotgun (WGS) entry which is preliminary data.</text>
</comment>
<feature type="transmembrane region" description="Helical" evidence="10">
    <location>
        <begin position="135"/>
        <end position="160"/>
    </location>
</feature>
<dbReference type="InterPro" id="IPR007315">
    <property type="entry name" value="PIG-V/Gpi18"/>
</dbReference>
<evidence type="ECO:0000313" key="12">
    <source>
        <dbReference type="EMBL" id="GIE71728.1"/>
    </source>
</evidence>
<keyword evidence="13" id="KW-1185">Reference proteome</keyword>
<keyword evidence="5" id="KW-0808">Transferase</keyword>
<keyword evidence="8 10" id="KW-1133">Transmembrane helix</keyword>
<accession>A0ABQ4BM27</accession>
<keyword evidence="3" id="KW-0337">GPI-anchor biosynthesis</keyword>
<evidence type="ECO:0000256" key="4">
    <source>
        <dbReference type="ARBA" id="ARBA00022676"/>
    </source>
</evidence>
<sequence>MDDTPASETTERPDAGGRLARLRASARLASPAIVLYLFLRSLSLDVMYVLAAHAHEQDPDRNVFPDGSIGNQWRGFTSMMDALLSWDGRWYIKIAGQGLGGPVGAVDAEGVPYALRLAFFPLYPWLARPLTFVPFISPVVACLIVSFVSAVAAAWGLYAIGRHLHGHRTGIMLAAAWAVVPTAMTQNGAFTESLFTALAAWALYAVLKERWLIAGVIAGVSGLSRPTAVALIGTVGLAALVAAISRKGGWRPYAAMVLAPAGLVAYFVFASARLGGFSEYVEIHNNTFGARWDYGENTWNMVRDILLGVDGDNADKPIRVLSLLILAGFVLLLGLLVFRAPWQLTVYALAMLIMAIGSRTHMSMMGRHLLPAFPVLLVPAVLMARLSNRDLGIVLGLLALLSGWYGGWLPFISGQAI</sequence>
<comment type="pathway">
    <text evidence="2">Glycolipid biosynthesis; glycosylphosphatidylinositol-anchor biosynthesis.</text>
</comment>
<evidence type="ECO:0000256" key="1">
    <source>
        <dbReference type="ARBA" id="ARBA00004477"/>
    </source>
</evidence>
<evidence type="ECO:0000256" key="3">
    <source>
        <dbReference type="ARBA" id="ARBA00022502"/>
    </source>
</evidence>
<dbReference type="EMBL" id="BOMS01000131">
    <property type="protein sequence ID" value="GIE71728.1"/>
    <property type="molecule type" value="Genomic_DNA"/>
</dbReference>
<protein>
    <submittedName>
        <fullName evidence="12">Membrane protein</fullName>
    </submittedName>
</protein>
<feature type="domain" description="Glycosyltransferase RgtA/B/C/D-like" evidence="11">
    <location>
        <begin position="121"/>
        <end position="270"/>
    </location>
</feature>
<keyword evidence="7" id="KW-0256">Endoplasmic reticulum</keyword>
<feature type="transmembrane region" description="Helical" evidence="10">
    <location>
        <begin position="393"/>
        <end position="412"/>
    </location>
</feature>
<evidence type="ECO:0000256" key="5">
    <source>
        <dbReference type="ARBA" id="ARBA00022679"/>
    </source>
</evidence>
<feature type="transmembrane region" description="Helical" evidence="10">
    <location>
        <begin position="28"/>
        <end position="51"/>
    </location>
</feature>
<evidence type="ECO:0000256" key="8">
    <source>
        <dbReference type="ARBA" id="ARBA00022989"/>
    </source>
</evidence>
<gene>
    <name evidence="12" type="ORF">Apa02nite_078360</name>
</gene>
<evidence type="ECO:0000256" key="6">
    <source>
        <dbReference type="ARBA" id="ARBA00022692"/>
    </source>
</evidence>
<dbReference type="Proteomes" id="UP000624709">
    <property type="component" value="Unassembled WGS sequence"/>
</dbReference>
<feature type="transmembrane region" description="Helical" evidence="10">
    <location>
        <begin position="250"/>
        <end position="269"/>
    </location>
</feature>
<reference evidence="12 13" key="1">
    <citation type="submission" date="2021-01" db="EMBL/GenBank/DDBJ databases">
        <title>Whole genome shotgun sequence of Actinoplanes palleronii NBRC 14916.</title>
        <authorList>
            <person name="Komaki H."/>
            <person name="Tamura T."/>
        </authorList>
    </citation>
    <scope>NUCLEOTIDE SEQUENCE [LARGE SCALE GENOMIC DNA]</scope>
    <source>
        <strain evidence="12 13">NBRC 14916</strain>
    </source>
</reference>
<feature type="transmembrane region" description="Helical" evidence="10">
    <location>
        <begin position="369"/>
        <end position="387"/>
    </location>
</feature>
<evidence type="ECO:0000256" key="10">
    <source>
        <dbReference type="SAM" id="Phobius"/>
    </source>
</evidence>
<evidence type="ECO:0000256" key="7">
    <source>
        <dbReference type="ARBA" id="ARBA00022824"/>
    </source>
</evidence>
<evidence type="ECO:0000313" key="13">
    <source>
        <dbReference type="Proteomes" id="UP000624709"/>
    </source>
</evidence>
<dbReference type="RefSeq" id="WP_239164844.1">
    <property type="nucleotide sequence ID" value="NZ_BAAATY010000043.1"/>
</dbReference>
<feature type="transmembrane region" description="Helical" evidence="10">
    <location>
        <begin position="320"/>
        <end position="338"/>
    </location>
</feature>
<feature type="transmembrane region" description="Helical" evidence="10">
    <location>
        <begin position="228"/>
        <end position="244"/>
    </location>
</feature>
<keyword evidence="6 10" id="KW-0812">Transmembrane</keyword>
<feature type="transmembrane region" description="Helical" evidence="10">
    <location>
        <begin position="167"/>
        <end position="184"/>
    </location>
</feature>
<keyword evidence="4" id="KW-0328">Glycosyltransferase</keyword>
<comment type="subcellular location">
    <subcellularLocation>
        <location evidence="1">Endoplasmic reticulum membrane</location>
        <topology evidence="1">Multi-pass membrane protein</topology>
    </subcellularLocation>
</comment>
<dbReference type="InterPro" id="IPR038731">
    <property type="entry name" value="RgtA/B/C-like"/>
</dbReference>
<evidence type="ECO:0000256" key="9">
    <source>
        <dbReference type="ARBA" id="ARBA00023136"/>
    </source>
</evidence>
<proteinExistence type="predicted"/>
<dbReference type="Pfam" id="PF13231">
    <property type="entry name" value="PMT_2"/>
    <property type="match status" value="1"/>
</dbReference>
<evidence type="ECO:0000259" key="11">
    <source>
        <dbReference type="Pfam" id="PF13231"/>
    </source>
</evidence>
<keyword evidence="9 10" id="KW-0472">Membrane</keyword>
<dbReference type="PANTHER" id="PTHR12468:SF2">
    <property type="entry name" value="GPI MANNOSYLTRANSFERASE 2"/>
    <property type="match status" value="1"/>
</dbReference>